<evidence type="ECO:0000313" key="7">
    <source>
        <dbReference type="Proteomes" id="UP001150941"/>
    </source>
</evidence>
<accession>A0A9W9PJI9</accession>
<keyword evidence="3 5" id="KW-1133">Transmembrane helix</keyword>
<comment type="subcellular location">
    <subcellularLocation>
        <location evidence="1">Membrane</location>
        <topology evidence="1">Multi-pass membrane protein</topology>
    </subcellularLocation>
</comment>
<feature type="transmembrane region" description="Helical" evidence="5">
    <location>
        <begin position="12"/>
        <end position="32"/>
    </location>
</feature>
<dbReference type="EMBL" id="JAPQKS010000001">
    <property type="protein sequence ID" value="KAJ5248561.1"/>
    <property type="molecule type" value="Genomic_DNA"/>
</dbReference>
<protein>
    <submittedName>
        <fullName evidence="6">Uncharacterized protein</fullName>
    </submittedName>
</protein>
<dbReference type="InterPro" id="IPR036259">
    <property type="entry name" value="MFS_trans_sf"/>
</dbReference>
<reference evidence="6" key="1">
    <citation type="submission" date="2022-11" db="EMBL/GenBank/DDBJ databases">
        <authorList>
            <person name="Petersen C."/>
        </authorList>
    </citation>
    <scope>NUCLEOTIDE SEQUENCE</scope>
    <source>
        <strain evidence="6">IBT 19713</strain>
    </source>
</reference>
<comment type="caution">
    <text evidence="6">The sequence shown here is derived from an EMBL/GenBank/DDBJ whole genome shotgun (WGS) entry which is preliminary data.</text>
</comment>
<name>A0A9W9PJI9_9EURO</name>
<gene>
    <name evidence="6" type="ORF">N7468_000012</name>
</gene>
<keyword evidence="4 5" id="KW-0472">Membrane</keyword>
<evidence type="ECO:0000256" key="5">
    <source>
        <dbReference type="SAM" id="Phobius"/>
    </source>
</evidence>
<feature type="transmembrane region" description="Helical" evidence="5">
    <location>
        <begin position="38"/>
        <end position="59"/>
    </location>
</feature>
<keyword evidence="7" id="KW-1185">Reference proteome</keyword>
<dbReference type="GeneID" id="83196612"/>
<dbReference type="Proteomes" id="UP001150941">
    <property type="component" value="Unassembled WGS sequence"/>
</dbReference>
<feature type="transmembrane region" description="Helical" evidence="5">
    <location>
        <begin position="178"/>
        <end position="198"/>
    </location>
</feature>
<evidence type="ECO:0000256" key="1">
    <source>
        <dbReference type="ARBA" id="ARBA00004141"/>
    </source>
</evidence>
<evidence type="ECO:0000313" key="6">
    <source>
        <dbReference type="EMBL" id="KAJ5248561.1"/>
    </source>
</evidence>
<dbReference type="OrthoDB" id="440553at2759"/>
<sequence length="204" mass="21297">MSINGRSGLNSGICILPFTLTIAFGSGLTGGLTARGRIPPIVVLLVATTLQVLGIGLLYSVPVNAHLPARIYGYQILAGLGTGLSLTTLLNIVPFLVEGSALAVALGGVTQLRILGGAVGVSIATNLLNNTARTILATQLPLDSITRILHDLSSVTTLPSADQAIVRAAFAEGYHKQLAMMLGFCAAEIIALVLMWEWPMRRLA</sequence>
<dbReference type="SUPFAM" id="SSF103473">
    <property type="entry name" value="MFS general substrate transporter"/>
    <property type="match status" value="1"/>
</dbReference>
<dbReference type="PANTHER" id="PTHR23501:SF43">
    <property type="entry name" value="MULTIDRUG TRANSPORTER, PUTATIVE (AFU_ORTHOLOGUE AFUA_6G03040)-RELATED"/>
    <property type="match status" value="1"/>
</dbReference>
<dbReference type="AlphaFoldDB" id="A0A9W9PJI9"/>
<keyword evidence="2 5" id="KW-0812">Transmembrane</keyword>
<dbReference type="GO" id="GO:0005886">
    <property type="term" value="C:plasma membrane"/>
    <property type="evidence" value="ECO:0007669"/>
    <property type="project" value="TreeGrafter"/>
</dbReference>
<organism evidence="6 7">
    <name type="scientific">Penicillium chermesinum</name>
    <dbReference type="NCBI Taxonomy" id="63820"/>
    <lineage>
        <taxon>Eukaryota</taxon>
        <taxon>Fungi</taxon>
        <taxon>Dikarya</taxon>
        <taxon>Ascomycota</taxon>
        <taxon>Pezizomycotina</taxon>
        <taxon>Eurotiomycetes</taxon>
        <taxon>Eurotiomycetidae</taxon>
        <taxon>Eurotiales</taxon>
        <taxon>Aspergillaceae</taxon>
        <taxon>Penicillium</taxon>
    </lineage>
</organism>
<reference evidence="6" key="2">
    <citation type="journal article" date="2023" name="IMA Fungus">
        <title>Comparative genomic study of the Penicillium genus elucidates a diverse pangenome and 15 lateral gene transfer events.</title>
        <authorList>
            <person name="Petersen C."/>
            <person name="Sorensen T."/>
            <person name="Nielsen M.R."/>
            <person name="Sondergaard T.E."/>
            <person name="Sorensen J.L."/>
            <person name="Fitzpatrick D.A."/>
            <person name="Frisvad J.C."/>
            <person name="Nielsen K.L."/>
        </authorList>
    </citation>
    <scope>NUCLEOTIDE SEQUENCE</scope>
    <source>
        <strain evidence="6">IBT 19713</strain>
    </source>
</reference>
<evidence type="ECO:0000256" key="2">
    <source>
        <dbReference type="ARBA" id="ARBA00022692"/>
    </source>
</evidence>
<dbReference type="RefSeq" id="XP_058335340.1">
    <property type="nucleotide sequence ID" value="XM_058469309.1"/>
</dbReference>
<feature type="transmembrane region" description="Helical" evidence="5">
    <location>
        <begin position="71"/>
        <end position="97"/>
    </location>
</feature>
<evidence type="ECO:0000256" key="4">
    <source>
        <dbReference type="ARBA" id="ARBA00023136"/>
    </source>
</evidence>
<evidence type="ECO:0000256" key="3">
    <source>
        <dbReference type="ARBA" id="ARBA00022989"/>
    </source>
</evidence>
<dbReference type="GO" id="GO:0022857">
    <property type="term" value="F:transmembrane transporter activity"/>
    <property type="evidence" value="ECO:0007669"/>
    <property type="project" value="TreeGrafter"/>
</dbReference>
<dbReference type="PANTHER" id="PTHR23501">
    <property type="entry name" value="MAJOR FACILITATOR SUPERFAMILY"/>
    <property type="match status" value="1"/>
</dbReference>
<proteinExistence type="predicted"/>